<keyword evidence="3" id="KW-1185">Reference proteome</keyword>
<feature type="non-terminal residue" evidence="2">
    <location>
        <position position="474"/>
    </location>
</feature>
<proteinExistence type="predicted"/>
<feature type="domain" description="PiggyBac transposable element-derived protein" evidence="1">
    <location>
        <begin position="7"/>
        <end position="358"/>
    </location>
</feature>
<dbReference type="EMBL" id="KK119891">
    <property type="protein sequence ID" value="KFM77001.1"/>
    <property type="molecule type" value="Genomic_DNA"/>
</dbReference>
<protein>
    <submittedName>
        <fullName evidence="2">PiggyBac transposable element-derived protein 4</fullName>
    </submittedName>
</protein>
<sequence>MNREDPSPLGLLLSLFSVDFMENMVFQTNLYATQSEKNFNPISLKELATFLAINILMGIKKLPSYRDFWSSDELLHDNYVSKQMPVKSFSWMLSHFHLNDNSLQPHRGDENFDKLYKVQPLLSHLSERFERVFRPGKCQAIDESMIKFKGRSSLKQYMPKKPIKRGYKVWMRCDESGFASQFQIYTGKVKEVERNLGERVVKTLTEELYQKHHRLYMDNFFTSYDLFRFLDTQNIYCSGTVNLNRKNLPKTLTEDKKLKRGQFDWAVSNEVTWKDKRCVAMLSTQDNPTEIVFVERTEKDGKKIKVPCPKVVSDYNKNMGFVDHFDHLKSLYEIDRKSKKWWHRIFFHFLDVAIVNSFIMYKLHPSSESELKVMKNFRLDIARSLMSLGSAGKLKHRVLKSSTPVTVKKPKQFVPEEKRIQNVEHIPKKCKSRRCAYCSTTGKPHRTRWMCETCNVGLCMFQKNVTCFEKFHKK</sequence>
<dbReference type="PANTHER" id="PTHR46599">
    <property type="entry name" value="PIGGYBAC TRANSPOSABLE ELEMENT-DERIVED PROTEIN 4"/>
    <property type="match status" value="1"/>
</dbReference>
<dbReference type="STRING" id="407821.A0A087UI12"/>
<dbReference type="Pfam" id="PF13843">
    <property type="entry name" value="DDE_Tnp_1_7"/>
    <property type="match status" value="1"/>
</dbReference>
<dbReference type="Proteomes" id="UP000054359">
    <property type="component" value="Unassembled WGS sequence"/>
</dbReference>
<evidence type="ECO:0000313" key="3">
    <source>
        <dbReference type="Proteomes" id="UP000054359"/>
    </source>
</evidence>
<reference evidence="2 3" key="1">
    <citation type="submission" date="2013-11" db="EMBL/GenBank/DDBJ databases">
        <title>Genome sequencing of Stegodyphus mimosarum.</title>
        <authorList>
            <person name="Bechsgaard J."/>
        </authorList>
    </citation>
    <scope>NUCLEOTIDE SEQUENCE [LARGE SCALE GENOMIC DNA]</scope>
</reference>
<dbReference type="OMA" id="WELCEAQ"/>
<dbReference type="AlphaFoldDB" id="A0A087UI12"/>
<name>A0A087UI12_STEMI</name>
<dbReference type="PANTHER" id="PTHR46599:SF2">
    <property type="entry name" value="PIGGYBAC TRANSPOSABLE ELEMENT-DERIVED PROTEIN 4-LIKE"/>
    <property type="match status" value="1"/>
</dbReference>
<dbReference type="OrthoDB" id="6433867at2759"/>
<gene>
    <name evidence="2" type="ORF">X975_20201</name>
</gene>
<evidence type="ECO:0000313" key="2">
    <source>
        <dbReference type="EMBL" id="KFM77001.1"/>
    </source>
</evidence>
<organism evidence="2 3">
    <name type="scientific">Stegodyphus mimosarum</name>
    <name type="common">African social velvet spider</name>
    <dbReference type="NCBI Taxonomy" id="407821"/>
    <lineage>
        <taxon>Eukaryota</taxon>
        <taxon>Metazoa</taxon>
        <taxon>Ecdysozoa</taxon>
        <taxon>Arthropoda</taxon>
        <taxon>Chelicerata</taxon>
        <taxon>Arachnida</taxon>
        <taxon>Araneae</taxon>
        <taxon>Araneomorphae</taxon>
        <taxon>Entelegynae</taxon>
        <taxon>Eresoidea</taxon>
        <taxon>Eresidae</taxon>
        <taxon>Stegodyphus</taxon>
    </lineage>
</organism>
<accession>A0A087UI12</accession>
<dbReference type="InterPro" id="IPR029526">
    <property type="entry name" value="PGBD"/>
</dbReference>
<evidence type="ECO:0000259" key="1">
    <source>
        <dbReference type="Pfam" id="PF13843"/>
    </source>
</evidence>